<dbReference type="InterPro" id="IPR011990">
    <property type="entry name" value="TPR-like_helical_dom_sf"/>
</dbReference>
<feature type="chain" id="PRO_5045154600" description="Sel1 repeat family protein" evidence="2">
    <location>
        <begin position="23"/>
        <end position="289"/>
    </location>
</feature>
<dbReference type="SMART" id="SM00671">
    <property type="entry name" value="SEL1"/>
    <property type="match status" value="1"/>
</dbReference>
<dbReference type="Pfam" id="PF08238">
    <property type="entry name" value="Sel1"/>
    <property type="match status" value="1"/>
</dbReference>
<evidence type="ECO:0000313" key="4">
    <source>
        <dbReference type="Proteomes" id="UP001501523"/>
    </source>
</evidence>
<evidence type="ECO:0000256" key="2">
    <source>
        <dbReference type="SAM" id="SignalP"/>
    </source>
</evidence>
<organism evidence="3 4">
    <name type="scientific">Dokdonella soli</name>
    <dbReference type="NCBI Taxonomy" id="529810"/>
    <lineage>
        <taxon>Bacteria</taxon>
        <taxon>Pseudomonadati</taxon>
        <taxon>Pseudomonadota</taxon>
        <taxon>Gammaproteobacteria</taxon>
        <taxon>Lysobacterales</taxon>
        <taxon>Rhodanobacteraceae</taxon>
        <taxon>Dokdonella</taxon>
    </lineage>
</organism>
<accession>A0ABN1ID58</accession>
<dbReference type="RefSeq" id="WP_343787293.1">
    <property type="nucleotide sequence ID" value="NZ_BAAAEU010000004.1"/>
</dbReference>
<keyword evidence="4" id="KW-1185">Reference proteome</keyword>
<comment type="caution">
    <text evidence="3">The sequence shown here is derived from an EMBL/GenBank/DDBJ whole genome shotgun (WGS) entry which is preliminary data.</text>
</comment>
<evidence type="ECO:0000313" key="3">
    <source>
        <dbReference type="EMBL" id="GAA0708117.1"/>
    </source>
</evidence>
<feature type="signal peptide" evidence="2">
    <location>
        <begin position="1"/>
        <end position="22"/>
    </location>
</feature>
<reference evidence="3 4" key="1">
    <citation type="journal article" date="2019" name="Int. J. Syst. Evol. Microbiol.">
        <title>The Global Catalogue of Microorganisms (GCM) 10K type strain sequencing project: providing services to taxonomists for standard genome sequencing and annotation.</title>
        <authorList>
            <consortium name="The Broad Institute Genomics Platform"/>
            <consortium name="The Broad Institute Genome Sequencing Center for Infectious Disease"/>
            <person name="Wu L."/>
            <person name="Ma J."/>
        </authorList>
    </citation>
    <scope>NUCLEOTIDE SEQUENCE [LARGE SCALE GENOMIC DNA]</scope>
    <source>
        <strain evidence="3 4">JCM 15421</strain>
    </source>
</reference>
<dbReference type="InterPro" id="IPR006597">
    <property type="entry name" value="Sel1-like"/>
</dbReference>
<evidence type="ECO:0000256" key="1">
    <source>
        <dbReference type="SAM" id="MobiDB-lite"/>
    </source>
</evidence>
<evidence type="ECO:0008006" key="5">
    <source>
        <dbReference type="Google" id="ProtNLM"/>
    </source>
</evidence>
<dbReference type="Gene3D" id="1.25.40.10">
    <property type="entry name" value="Tetratricopeptide repeat domain"/>
    <property type="match status" value="1"/>
</dbReference>
<feature type="region of interest" description="Disordered" evidence="1">
    <location>
        <begin position="242"/>
        <end position="289"/>
    </location>
</feature>
<dbReference type="EMBL" id="BAAAEU010000004">
    <property type="protein sequence ID" value="GAA0708117.1"/>
    <property type="molecule type" value="Genomic_DNA"/>
</dbReference>
<sequence>MALRGLPSFCLLCTFSVSVAVAAADGSGDVAPRYDSKDNVNRLPSETWTTPEGDARPGQKYFFYAVNAISRHEYHFAIDMYQTAASWAYKPAEYNLAVMYLKGEGVPVDRPRAMAWMTLAAERGDKDYVAARELLYANLSADEFTQANAIWRDLKKTYGDEVAMPRAKARWAQVRAAMTGSHVGMPGNLQVGAAGSNVKPVDLTPSGKSVVDGFGTAAFGVLKGGQTDGTIAYRQLRESDNPYDPKFEWHTSPTPTGTATVGPVTPVAEKSAGGTPPADSSEPQHRNFF</sequence>
<protein>
    <recommendedName>
        <fullName evidence="5">Sel1 repeat family protein</fullName>
    </recommendedName>
</protein>
<dbReference type="SUPFAM" id="SSF81901">
    <property type="entry name" value="HCP-like"/>
    <property type="match status" value="1"/>
</dbReference>
<feature type="compositionally biased region" description="Low complexity" evidence="1">
    <location>
        <begin position="253"/>
        <end position="268"/>
    </location>
</feature>
<keyword evidence="2" id="KW-0732">Signal</keyword>
<gene>
    <name evidence="3" type="ORF">GCM10009105_07410</name>
</gene>
<name>A0ABN1ID58_9GAMM</name>
<proteinExistence type="predicted"/>
<dbReference type="Proteomes" id="UP001501523">
    <property type="component" value="Unassembled WGS sequence"/>
</dbReference>